<dbReference type="PROSITE" id="PS50045">
    <property type="entry name" value="SIGMA54_INTERACT_4"/>
    <property type="match status" value="1"/>
</dbReference>
<keyword evidence="2" id="KW-0067">ATP-binding</keyword>
<proteinExistence type="predicted"/>
<dbReference type="InterPro" id="IPR002197">
    <property type="entry name" value="HTH_Fis"/>
</dbReference>
<dbReference type="PROSITE" id="PS00676">
    <property type="entry name" value="SIGMA54_INTERACT_2"/>
    <property type="match status" value="1"/>
</dbReference>
<evidence type="ECO:0000256" key="3">
    <source>
        <dbReference type="ARBA" id="ARBA00023015"/>
    </source>
</evidence>
<dbReference type="GO" id="GO:0006355">
    <property type="term" value="P:regulation of DNA-templated transcription"/>
    <property type="evidence" value="ECO:0007669"/>
    <property type="project" value="InterPro"/>
</dbReference>
<evidence type="ECO:0000256" key="2">
    <source>
        <dbReference type="ARBA" id="ARBA00022840"/>
    </source>
</evidence>
<keyword evidence="3" id="KW-0805">Transcription regulation</keyword>
<dbReference type="Gene3D" id="3.40.50.300">
    <property type="entry name" value="P-loop containing nucleotide triphosphate hydrolases"/>
    <property type="match status" value="1"/>
</dbReference>
<evidence type="ECO:0000259" key="6">
    <source>
        <dbReference type="PROSITE" id="PS50045"/>
    </source>
</evidence>
<keyword evidence="8" id="KW-1185">Reference proteome</keyword>
<dbReference type="InterPro" id="IPR009057">
    <property type="entry name" value="Homeodomain-like_sf"/>
</dbReference>
<dbReference type="Gene3D" id="1.10.10.60">
    <property type="entry name" value="Homeodomain-like"/>
    <property type="match status" value="1"/>
</dbReference>
<evidence type="ECO:0000256" key="5">
    <source>
        <dbReference type="ARBA" id="ARBA00023163"/>
    </source>
</evidence>
<dbReference type="GO" id="GO:0043565">
    <property type="term" value="F:sequence-specific DNA binding"/>
    <property type="evidence" value="ECO:0007669"/>
    <property type="project" value="InterPro"/>
</dbReference>
<evidence type="ECO:0000256" key="1">
    <source>
        <dbReference type="ARBA" id="ARBA00022741"/>
    </source>
</evidence>
<dbReference type="InterPro" id="IPR027417">
    <property type="entry name" value="P-loop_NTPase"/>
</dbReference>
<organism evidence="7 8">
    <name type="scientific">Desulfosarcina alkanivorans</name>
    <dbReference type="NCBI Taxonomy" id="571177"/>
    <lineage>
        <taxon>Bacteria</taxon>
        <taxon>Pseudomonadati</taxon>
        <taxon>Thermodesulfobacteriota</taxon>
        <taxon>Desulfobacteria</taxon>
        <taxon>Desulfobacterales</taxon>
        <taxon>Desulfosarcinaceae</taxon>
        <taxon>Desulfosarcina</taxon>
    </lineage>
</organism>
<dbReference type="PANTHER" id="PTHR32071">
    <property type="entry name" value="TRANSCRIPTIONAL REGULATORY PROTEIN"/>
    <property type="match status" value="1"/>
</dbReference>
<reference evidence="7 8" key="1">
    <citation type="submission" date="2019-11" db="EMBL/GenBank/DDBJ databases">
        <title>Comparative genomics of hydrocarbon-degrading Desulfosarcina strains.</title>
        <authorList>
            <person name="Watanabe M."/>
            <person name="Kojima H."/>
            <person name="Fukui M."/>
        </authorList>
    </citation>
    <scope>NUCLEOTIDE SEQUENCE [LARGE SCALE GENOMIC DNA]</scope>
    <source>
        <strain evidence="7 8">PL12</strain>
    </source>
</reference>
<dbReference type="PROSITE" id="PS00688">
    <property type="entry name" value="SIGMA54_INTERACT_3"/>
    <property type="match status" value="1"/>
</dbReference>
<dbReference type="Pfam" id="PF01590">
    <property type="entry name" value="GAF"/>
    <property type="match status" value="1"/>
</dbReference>
<dbReference type="Gene3D" id="1.10.8.60">
    <property type="match status" value="1"/>
</dbReference>
<dbReference type="AlphaFoldDB" id="A0A5K7YB19"/>
<keyword evidence="5" id="KW-0804">Transcription</keyword>
<gene>
    <name evidence="7" type="ORF">DSCA_00160</name>
</gene>
<keyword evidence="4" id="KW-0238">DNA-binding</keyword>
<protein>
    <submittedName>
        <fullName evidence="7">Fis family transcriptional regulator</fullName>
    </submittedName>
</protein>
<dbReference type="SUPFAM" id="SSF52540">
    <property type="entry name" value="P-loop containing nucleoside triphosphate hydrolases"/>
    <property type="match status" value="1"/>
</dbReference>
<dbReference type="InterPro" id="IPR003593">
    <property type="entry name" value="AAA+_ATPase"/>
</dbReference>
<dbReference type="SUPFAM" id="SSF46689">
    <property type="entry name" value="Homeodomain-like"/>
    <property type="match status" value="1"/>
</dbReference>
<dbReference type="SMART" id="SM00382">
    <property type="entry name" value="AAA"/>
    <property type="match status" value="1"/>
</dbReference>
<dbReference type="InterPro" id="IPR029016">
    <property type="entry name" value="GAF-like_dom_sf"/>
</dbReference>
<dbReference type="Proteomes" id="UP000427906">
    <property type="component" value="Chromosome"/>
</dbReference>
<dbReference type="OrthoDB" id="9761019at2"/>
<dbReference type="InterPro" id="IPR025944">
    <property type="entry name" value="Sigma_54_int_dom_CS"/>
</dbReference>
<accession>A0A5K7YB19</accession>
<keyword evidence="1" id="KW-0547">Nucleotide-binding</keyword>
<dbReference type="CDD" id="cd00009">
    <property type="entry name" value="AAA"/>
    <property type="match status" value="1"/>
</dbReference>
<dbReference type="RefSeq" id="WP_155314512.1">
    <property type="nucleotide sequence ID" value="NZ_AP021874.1"/>
</dbReference>
<dbReference type="Pfam" id="PF00158">
    <property type="entry name" value="Sigma54_activat"/>
    <property type="match status" value="1"/>
</dbReference>
<dbReference type="Gene3D" id="3.30.450.40">
    <property type="match status" value="1"/>
</dbReference>
<dbReference type="InterPro" id="IPR002078">
    <property type="entry name" value="Sigma_54_int"/>
</dbReference>
<feature type="domain" description="Sigma-54 factor interaction" evidence="6">
    <location>
        <begin position="192"/>
        <end position="421"/>
    </location>
</feature>
<dbReference type="FunFam" id="3.40.50.300:FF:000006">
    <property type="entry name" value="DNA-binding transcriptional regulator NtrC"/>
    <property type="match status" value="1"/>
</dbReference>
<evidence type="ECO:0000256" key="4">
    <source>
        <dbReference type="ARBA" id="ARBA00023125"/>
    </source>
</evidence>
<dbReference type="SUPFAM" id="SSF55781">
    <property type="entry name" value="GAF domain-like"/>
    <property type="match status" value="1"/>
</dbReference>
<dbReference type="GO" id="GO:0005524">
    <property type="term" value="F:ATP binding"/>
    <property type="evidence" value="ECO:0007669"/>
    <property type="project" value="UniProtKB-KW"/>
</dbReference>
<dbReference type="InterPro" id="IPR003018">
    <property type="entry name" value="GAF"/>
</dbReference>
<dbReference type="KEGG" id="dalk:DSCA_00160"/>
<dbReference type="InterPro" id="IPR025943">
    <property type="entry name" value="Sigma_54_int_dom_ATP-bd_2"/>
</dbReference>
<dbReference type="InterPro" id="IPR058031">
    <property type="entry name" value="AAA_lid_NorR"/>
</dbReference>
<sequence length="501" mass="55358">MKTDTCDANAPIDQLKAISSWVSSVQDLDKLLQLIIESATGVVQAEAASLLLLDPKTNTLYFKVATGAKGEAVKDFRVKIGQGIAGHVAKTGRPLLIADAQQDERWMREISDSIDYETRSMACAPLKINKSTIGVIQVINKKDHTQFSQADMEVLEEFSGLAALAIGSARNLEQVRRENIDLKKELGEKHQIIGKSLVLGKVLQDAQKLSRTKTTALIQGESGTGKELLARLIHRESPRKNKPLVVLNCAALPETLLESELFGYEKGAFTGAAGRKLGKFEAAHEGTLFLDEIGEMAPGIQAKLLRVLQEGVFYRVGGTTPITVDVRVLSATNKKLDKEVQAGKFREDLFYRLNVVQLNMPPLRERLEDVPFLTTHFLDVFKKETGLSGLTISDAAMDKMVHYNWPGNIRELRNAIERAVVMGDGKTIMPEDLPISASLPKFAGLKLGLTLEAALNEFKKEFILLNLKHTGGNRSKAAKIMNIQRTYLSRLITRYEIRDLA</sequence>
<evidence type="ECO:0000313" key="7">
    <source>
        <dbReference type="EMBL" id="BBO66086.1"/>
    </source>
</evidence>
<name>A0A5K7YB19_9BACT</name>
<dbReference type="EMBL" id="AP021874">
    <property type="protein sequence ID" value="BBO66086.1"/>
    <property type="molecule type" value="Genomic_DNA"/>
</dbReference>
<dbReference type="SMART" id="SM00065">
    <property type="entry name" value="GAF"/>
    <property type="match status" value="1"/>
</dbReference>
<dbReference type="Pfam" id="PF25601">
    <property type="entry name" value="AAA_lid_14"/>
    <property type="match status" value="1"/>
</dbReference>
<evidence type="ECO:0000313" key="8">
    <source>
        <dbReference type="Proteomes" id="UP000427906"/>
    </source>
</evidence>
<dbReference type="PRINTS" id="PR01590">
    <property type="entry name" value="HTHFIS"/>
</dbReference>